<dbReference type="GO" id="GO:0006096">
    <property type="term" value="P:glycolytic process"/>
    <property type="evidence" value="ECO:0007669"/>
    <property type="project" value="UniProtKB-UniRule"/>
</dbReference>
<gene>
    <name evidence="3 5" type="primary">glk</name>
    <name evidence="5" type="ORF">MSP8886_01005</name>
</gene>
<dbReference type="HAMAP" id="MF_00524">
    <property type="entry name" value="Glucokinase"/>
    <property type="match status" value="1"/>
</dbReference>
<dbReference type="OrthoDB" id="9800595at2"/>
<keyword evidence="3" id="KW-0547">Nucleotide-binding</keyword>
<evidence type="ECO:0000256" key="1">
    <source>
        <dbReference type="ARBA" id="ARBA00022679"/>
    </source>
</evidence>
<name>A0A1A8T972_9GAMM</name>
<evidence type="ECO:0000313" key="5">
    <source>
        <dbReference type="EMBL" id="SBS27925.1"/>
    </source>
</evidence>
<dbReference type="STRING" id="1792290.MSP8886_01005"/>
<dbReference type="Pfam" id="PF02685">
    <property type="entry name" value="Glucokinase"/>
    <property type="match status" value="1"/>
</dbReference>
<dbReference type="Gene3D" id="3.40.367.20">
    <property type="match status" value="1"/>
</dbReference>
<comment type="subcellular location">
    <subcellularLocation>
        <location evidence="3">Cytoplasm</location>
    </subcellularLocation>
</comment>
<evidence type="ECO:0000256" key="3">
    <source>
        <dbReference type="HAMAP-Rule" id="MF_00524"/>
    </source>
</evidence>
<keyword evidence="3" id="KW-0324">Glycolysis</keyword>
<dbReference type="EC" id="2.7.1.2" evidence="3"/>
<dbReference type="Proteomes" id="UP000092544">
    <property type="component" value="Unassembled WGS sequence"/>
</dbReference>
<dbReference type="Gene3D" id="3.30.420.40">
    <property type="match status" value="1"/>
</dbReference>
<sequence length="324" mass="35098">MSHALIADLGGTNARFALVRIHEFDPQEVSVLSCKDYENFFDAVAAYIDSCSVDIENISAVVLAIAGPVNQPVIRFSNNPWQFTRQEVESYFGENKAVALLNDFDAVGQCLEILTPKDMVVIGDNAEVDPKGAAWVIGAGTGLGVACVVPQNHGPNIVLPGEGGHVDLATCNELEDDILRFLRTRHKRVSAERVLSGMGLENIYEAMAFREGIELRLTAPEIGDALKSGTDPIAKAALEQFFVFLGRVIGDLVLSVESRGGVYIAGGIVPRYLNEIQESGFRNAMQEKGRMKDFVSPIPTFVVMSEYPGLMGCACYASHLLSKA</sequence>
<dbReference type="GO" id="GO:0004340">
    <property type="term" value="F:glucokinase activity"/>
    <property type="evidence" value="ECO:0007669"/>
    <property type="project" value="UniProtKB-UniRule"/>
</dbReference>
<comment type="catalytic activity">
    <reaction evidence="3">
        <text>D-glucose + ATP = D-glucose 6-phosphate + ADP + H(+)</text>
        <dbReference type="Rhea" id="RHEA:17825"/>
        <dbReference type="ChEBI" id="CHEBI:4167"/>
        <dbReference type="ChEBI" id="CHEBI:15378"/>
        <dbReference type="ChEBI" id="CHEBI:30616"/>
        <dbReference type="ChEBI" id="CHEBI:61548"/>
        <dbReference type="ChEBI" id="CHEBI:456216"/>
        <dbReference type="EC" id="2.7.1.2"/>
    </reaction>
</comment>
<dbReference type="GO" id="GO:0005536">
    <property type="term" value="F:D-glucose binding"/>
    <property type="evidence" value="ECO:0007669"/>
    <property type="project" value="InterPro"/>
</dbReference>
<dbReference type="InterPro" id="IPR043129">
    <property type="entry name" value="ATPase_NBD"/>
</dbReference>
<dbReference type="InterPro" id="IPR003836">
    <property type="entry name" value="Glucokinase"/>
</dbReference>
<protein>
    <recommendedName>
        <fullName evidence="3">Glucokinase</fullName>
        <ecNumber evidence="3">2.7.1.2</ecNumber>
    </recommendedName>
    <alternativeName>
        <fullName evidence="3">Glucose kinase</fullName>
    </alternativeName>
</protein>
<dbReference type="PANTHER" id="PTHR47690:SF1">
    <property type="entry name" value="GLUCOKINASE"/>
    <property type="match status" value="1"/>
</dbReference>
<dbReference type="InterPro" id="IPR050201">
    <property type="entry name" value="Bacterial_glucokinase"/>
</dbReference>
<organism evidence="5 6">
    <name type="scientific">Marinomonas spartinae</name>
    <dbReference type="NCBI Taxonomy" id="1792290"/>
    <lineage>
        <taxon>Bacteria</taxon>
        <taxon>Pseudomonadati</taxon>
        <taxon>Pseudomonadota</taxon>
        <taxon>Gammaproteobacteria</taxon>
        <taxon>Oceanospirillales</taxon>
        <taxon>Oceanospirillaceae</taxon>
        <taxon>Marinomonas</taxon>
    </lineage>
</organism>
<comment type="caution">
    <text evidence="3">Lacks conserved residue(s) required for the propagation of feature annotation.</text>
</comment>
<keyword evidence="1 3" id="KW-0808">Transferase</keyword>
<dbReference type="PANTHER" id="PTHR47690">
    <property type="entry name" value="GLUCOKINASE"/>
    <property type="match status" value="1"/>
</dbReference>
<keyword evidence="3" id="KW-0067">ATP-binding</keyword>
<keyword evidence="2 3" id="KW-0418">Kinase</keyword>
<dbReference type="SUPFAM" id="SSF53067">
    <property type="entry name" value="Actin-like ATPase domain"/>
    <property type="match status" value="1"/>
</dbReference>
<proteinExistence type="inferred from homology"/>
<evidence type="ECO:0000313" key="6">
    <source>
        <dbReference type="Proteomes" id="UP000092544"/>
    </source>
</evidence>
<evidence type="ECO:0000256" key="2">
    <source>
        <dbReference type="ARBA" id="ARBA00022777"/>
    </source>
</evidence>
<keyword evidence="3" id="KW-0963">Cytoplasm</keyword>
<comment type="similarity">
    <text evidence="3 4">Belongs to the bacterial glucokinase family.</text>
</comment>
<dbReference type="GO" id="GO:0005829">
    <property type="term" value="C:cytosol"/>
    <property type="evidence" value="ECO:0007669"/>
    <property type="project" value="TreeGrafter"/>
</dbReference>
<reference evidence="5 6" key="1">
    <citation type="submission" date="2016-06" db="EMBL/GenBank/DDBJ databases">
        <authorList>
            <person name="Kjaerup R.B."/>
            <person name="Dalgaard T.S."/>
            <person name="Juul-Madsen H.R."/>
        </authorList>
    </citation>
    <scope>NUCLEOTIDE SEQUENCE [LARGE SCALE GENOMIC DNA]</scope>
    <source>
        <strain evidence="5 6">CECT 8886</strain>
    </source>
</reference>
<dbReference type="RefSeq" id="WP_067013373.1">
    <property type="nucleotide sequence ID" value="NZ_FLOB01000002.1"/>
</dbReference>
<dbReference type="EMBL" id="FLOB01000002">
    <property type="protein sequence ID" value="SBS27925.1"/>
    <property type="molecule type" value="Genomic_DNA"/>
</dbReference>
<dbReference type="CDD" id="cd24008">
    <property type="entry name" value="ASKHA_NBD_GLK"/>
    <property type="match status" value="1"/>
</dbReference>
<dbReference type="NCBIfam" id="TIGR00749">
    <property type="entry name" value="glk"/>
    <property type="match status" value="1"/>
</dbReference>
<dbReference type="GO" id="GO:0005524">
    <property type="term" value="F:ATP binding"/>
    <property type="evidence" value="ECO:0007669"/>
    <property type="project" value="UniProtKB-UniRule"/>
</dbReference>
<keyword evidence="6" id="KW-1185">Reference proteome</keyword>
<accession>A0A1A8T972</accession>
<evidence type="ECO:0000256" key="4">
    <source>
        <dbReference type="RuleBase" id="RU004046"/>
    </source>
</evidence>
<dbReference type="AlphaFoldDB" id="A0A1A8T972"/>